<proteinExistence type="predicted"/>
<dbReference type="GO" id="GO:0000160">
    <property type="term" value="P:phosphorelay signal transduction system"/>
    <property type="evidence" value="ECO:0007669"/>
    <property type="project" value="UniProtKB-KW"/>
</dbReference>
<gene>
    <name evidence="15" type="ORF">H5J25_13105</name>
</gene>
<dbReference type="EMBL" id="CP061035">
    <property type="protein sequence ID" value="QQV76406.1"/>
    <property type="molecule type" value="Genomic_DNA"/>
</dbReference>
<evidence type="ECO:0000256" key="7">
    <source>
        <dbReference type="ARBA" id="ARBA00022741"/>
    </source>
</evidence>
<dbReference type="Gene3D" id="1.20.120.620">
    <property type="entry name" value="Backbone structure of the membrane domain of e. Coli histidine kinase receptor kdpd"/>
    <property type="match status" value="1"/>
</dbReference>
<dbReference type="InterPro" id="IPR011495">
    <property type="entry name" value="Sig_transdc_His_kin_sub2_dim/P"/>
</dbReference>
<name>A0A974S3G9_9SPHN</name>
<evidence type="ECO:0000256" key="9">
    <source>
        <dbReference type="ARBA" id="ARBA00022840"/>
    </source>
</evidence>
<evidence type="ECO:0000256" key="1">
    <source>
        <dbReference type="ARBA" id="ARBA00000085"/>
    </source>
</evidence>
<keyword evidence="11" id="KW-0902">Two-component regulatory system</keyword>
<dbReference type="InterPro" id="IPR036890">
    <property type="entry name" value="HATPase_C_sf"/>
</dbReference>
<evidence type="ECO:0000256" key="10">
    <source>
        <dbReference type="ARBA" id="ARBA00022989"/>
    </source>
</evidence>
<keyword evidence="8" id="KW-0418">Kinase</keyword>
<dbReference type="PANTHER" id="PTHR41523:SF8">
    <property type="entry name" value="ETHYLENE RESPONSE SENSOR PROTEIN"/>
    <property type="match status" value="1"/>
</dbReference>
<keyword evidence="4" id="KW-0597">Phosphoprotein</keyword>
<dbReference type="RefSeq" id="WP_202091672.1">
    <property type="nucleotide sequence ID" value="NZ_CP061035.1"/>
</dbReference>
<comment type="subcellular location">
    <subcellularLocation>
        <location evidence="2">Membrane</location>
        <topology evidence="2">Multi-pass membrane protein</topology>
    </subcellularLocation>
</comment>
<feature type="transmembrane region" description="Helical" evidence="13">
    <location>
        <begin position="53"/>
        <end position="85"/>
    </location>
</feature>
<evidence type="ECO:0000313" key="16">
    <source>
        <dbReference type="Proteomes" id="UP000595894"/>
    </source>
</evidence>
<keyword evidence="9" id="KW-0067">ATP-binding</keyword>
<dbReference type="Pfam" id="PF13493">
    <property type="entry name" value="DUF4118"/>
    <property type="match status" value="1"/>
</dbReference>
<dbReference type="InterPro" id="IPR038318">
    <property type="entry name" value="KdpD_sf"/>
</dbReference>
<evidence type="ECO:0000256" key="8">
    <source>
        <dbReference type="ARBA" id="ARBA00022777"/>
    </source>
</evidence>
<dbReference type="InterPro" id="IPR003594">
    <property type="entry name" value="HATPase_dom"/>
</dbReference>
<dbReference type="Proteomes" id="UP000595894">
    <property type="component" value="Chromosome"/>
</dbReference>
<evidence type="ECO:0000313" key="15">
    <source>
        <dbReference type="EMBL" id="QQV76406.1"/>
    </source>
</evidence>
<evidence type="ECO:0000256" key="2">
    <source>
        <dbReference type="ARBA" id="ARBA00004141"/>
    </source>
</evidence>
<dbReference type="InterPro" id="IPR025201">
    <property type="entry name" value="KdpD_TM"/>
</dbReference>
<keyword evidence="7" id="KW-0547">Nucleotide-binding</keyword>
<comment type="catalytic activity">
    <reaction evidence="1">
        <text>ATP + protein L-histidine = ADP + protein N-phospho-L-histidine.</text>
        <dbReference type="EC" id="2.7.13.3"/>
    </reaction>
</comment>
<keyword evidence="12 13" id="KW-0472">Membrane</keyword>
<organism evidence="15 16">
    <name type="scientific">Sphingomonas aliaeris</name>
    <dbReference type="NCBI Taxonomy" id="2759526"/>
    <lineage>
        <taxon>Bacteria</taxon>
        <taxon>Pseudomonadati</taxon>
        <taxon>Pseudomonadota</taxon>
        <taxon>Alphaproteobacteria</taxon>
        <taxon>Sphingomonadales</taxon>
        <taxon>Sphingomonadaceae</taxon>
        <taxon>Sphingomonas</taxon>
    </lineage>
</organism>
<reference evidence="16" key="1">
    <citation type="submission" date="2020-09" db="EMBL/GenBank/DDBJ databases">
        <title>Sphingomonas sp., a new species isolated from pork steak.</title>
        <authorList>
            <person name="Heidler von Heilborn D."/>
        </authorList>
    </citation>
    <scope>NUCLEOTIDE SEQUENCE [LARGE SCALE GENOMIC DNA]</scope>
</reference>
<keyword evidence="5" id="KW-0808">Transferase</keyword>
<dbReference type="GO" id="GO:0005524">
    <property type="term" value="F:ATP binding"/>
    <property type="evidence" value="ECO:0007669"/>
    <property type="project" value="UniProtKB-KW"/>
</dbReference>
<dbReference type="PROSITE" id="PS50109">
    <property type="entry name" value="HIS_KIN"/>
    <property type="match status" value="1"/>
</dbReference>
<dbReference type="SUPFAM" id="SSF55874">
    <property type="entry name" value="ATPase domain of HSP90 chaperone/DNA topoisomerase II/histidine kinase"/>
    <property type="match status" value="1"/>
</dbReference>
<evidence type="ECO:0000256" key="4">
    <source>
        <dbReference type="ARBA" id="ARBA00022553"/>
    </source>
</evidence>
<feature type="domain" description="Histidine kinase" evidence="14">
    <location>
        <begin position="249"/>
        <end position="339"/>
    </location>
</feature>
<dbReference type="KEGG" id="sari:H5J25_13105"/>
<feature type="transmembrane region" description="Helical" evidence="13">
    <location>
        <begin position="97"/>
        <end position="116"/>
    </location>
</feature>
<keyword evidence="10 13" id="KW-1133">Transmembrane helix</keyword>
<dbReference type="Pfam" id="PF02518">
    <property type="entry name" value="HATPase_c"/>
    <property type="match status" value="1"/>
</dbReference>
<dbReference type="Gene3D" id="3.30.565.10">
    <property type="entry name" value="Histidine kinase-like ATPase, C-terminal domain"/>
    <property type="match status" value="1"/>
</dbReference>
<dbReference type="GO" id="GO:0016020">
    <property type="term" value="C:membrane"/>
    <property type="evidence" value="ECO:0007669"/>
    <property type="project" value="UniProtKB-SubCell"/>
</dbReference>
<evidence type="ECO:0000256" key="6">
    <source>
        <dbReference type="ARBA" id="ARBA00022692"/>
    </source>
</evidence>
<evidence type="ECO:0000256" key="5">
    <source>
        <dbReference type="ARBA" id="ARBA00022679"/>
    </source>
</evidence>
<dbReference type="EC" id="2.7.13.3" evidence="3"/>
<dbReference type="PANTHER" id="PTHR41523">
    <property type="entry name" value="TWO-COMPONENT SYSTEM SENSOR PROTEIN"/>
    <property type="match status" value="1"/>
</dbReference>
<sequence>MAHLGELDLCDRLAPTLPSWATQVVVGVLTAGAAGIVRLMFDLVAPGAAPFALVYPSIIVATLFARWGAGLVGASLSIVYAWYYFLPIRNSFRFADANGALSLGVITVTAILTIVISEMFRRSARMATAERDREIADRDLFLAEFDHRVKNNFAIVAGLLDMQRRRAVDPATVEALATAQARVDSIARAHRHLYRGDGKQPGMVEIRDYMSDLCAALAEALFLRGGIHLSCDADEVAVPRDRAVSIGLIVNELVTNAAKHAFPGRDIGTIDVTFRKSSAGGWTLSVADDGVGMPDAPVQASAQNGLGSRLIEAFARQAGGTISIDSDHTGTRVTLALAP</sequence>
<dbReference type="Pfam" id="PF07568">
    <property type="entry name" value="HisKA_2"/>
    <property type="match status" value="1"/>
</dbReference>
<accession>A0A974S3G9</accession>
<dbReference type="GO" id="GO:0004673">
    <property type="term" value="F:protein histidine kinase activity"/>
    <property type="evidence" value="ECO:0007669"/>
    <property type="project" value="UniProtKB-EC"/>
</dbReference>
<feature type="transmembrane region" description="Helical" evidence="13">
    <location>
        <begin position="20"/>
        <end position="41"/>
    </location>
</feature>
<dbReference type="AlphaFoldDB" id="A0A974S3G9"/>
<keyword evidence="16" id="KW-1185">Reference proteome</keyword>
<keyword evidence="6 13" id="KW-0812">Transmembrane</keyword>
<evidence type="ECO:0000256" key="12">
    <source>
        <dbReference type="ARBA" id="ARBA00023136"/>
    </source>
</evidence>
<evidence type="ECO:0000256" key="3">
    <source>
        <dbReference type="ARBA" id="ARBA00012438"/>
    </source>
</evidence>
<dbReference type="InterPro" id="IPR005467">
    <property type="entry name" value="His_kinase_dom"/>
</dbReference>
<evidence type="ECO:0000256" key="13">
    <source>
        <dbReference type="SAM" id="Phobius"/>
    </source>
</evidence>
<protein>
    <recommendedName>
        <fullName evidence="3">histidine kinase</fullName>
        <ecNumber evidence="3">2.7.13.3</ecNumber>
    </recommendedName>
</protein>
<evidence type="ECO:0000256" key="11">
    <source>
        <dbReference type="ARBA" id="ARBA00023012"/>
    </source>
</evidence>
<dbReference type="SMART" id="SM00387">
    <property type="entry name" value="HATPase_c"/>
    <property type="match status" value="1"/>
</dbReference>
<evidence type="ECO:0000259" key="14">
    <source>
        <dbReference type="PROSITE" id="PS50109"/>
    </source>
</evidence>